<accession>A0A6I4VZF8</accession>
<proteinExistence type="predicted"/>
<name>A0A6I4VZF8_9BACL</name>
<protein>
    <submittedName>
        <fullName evidence="1">Uncharacterized protein</fullName>
    </submittedName>
</protein>
<dbReference type="RefSeq" id="WP_160802666.1">
    <property type="nucleotide sequence ID" value="NZ_WUUL01000013.1"/>
</dbReference>
<dbReference type="AlphaFoldDB" id="A0A6I4VZF8"/>
<evidence type="ECO:0000313" key="1">
    <source>
        <dbReference type="EMBL" id="MXQ55315.1"/>
    </source>
</evidence>
<organism evidence="1 2">
    <name type="scientific">Shimazuella alba</name>
    <dbReference type="NCBI Taxonomy" id="2690964"/>
    <lineage>
        <taxon>Bacteria</taxon>
        <taxon>Bacillati</taxon>
        <taxon>Bacillota</taxon>
        <taxon>Bacilli</taxon>
        <taxon>Bacillales</taxon>
        <taxon>Thermoactinomycetaceae</taxon>
        <taxon>Shimazuella</taxon>
    </lineage>
</organism>
<dbReference type="EMBL" id="WUUL01000013">
    <property type="protein sequence ID" value="MXQ55315.1"/>
    <property type="molecule type" value="Genomic_DNA"/>
</dbReference>
<keyword evidence="2" id="KW-1185">Reference proteome</keyword>
<dbReference type="Proteomes" id="UP000430692">
    <property type="component" value="Unassembled WGS sequence"/>
</dbReference>
<reference evidence="1 2" key="1">
    <citation type="submission" date="2019-12" db="EMBL/GenBank/DDBJ databases">
        <title>Whole-genome analyses of novel actinobacteria.</title>
        <authorList>
            <person name="Sahin N."/>
            <person name="Saygin H."/>
        </authorList>
    </citation>
    <scope>NUCLEOTIDE SEQUENCE [LARGE SCALE GENOMIC DNA]</scope>
    <source>
        <strain evidence="1 2">KC615</strain>
    </source>
</reference>
<gene>
    <name evidence="1" type="ORF">GSM42_16650</name>
</gene>
<evidence type="ECO:0000313" key="2">
    <source>
        <dbReference type="Proteomes" id="UP000430692"/>
    </source>
</evidence>
<comment type="caution">
    <text evidence="1">The sequence shown here is derived from an EMBL/GenBank/DDBJ whole genome shotgun (WGS) entry which is preliminary data.</text>
</comment>
<sequence length="115" mass="12683">MRSHSFYRPLSILCGIFLVLSLFLQTSLSFAEGTETTKKCISHSFPVSLGKGKSVTYQVTGNLCSQGDPTGKTIHVLVPGFTLTSTYWDFPYQHETYSYVDAINKSGYVTLSLVA</sequence>